<keyword evidence="4" id="KW-0276">Fatty acid metabolism</keyword>
<dbReference type="GO" id="GO:0141148">
    <property type="term" value="F:enoyl-[acyl-carrier-protein] reductase (NADPH) activity"/>
    <property type="evidence" value="ECO:0007669"/>
    <property type="project" value="UniProtKB-EC"/>
</dbReference>
<dbReference type="Gene3D" id="3.40.50.720">
    <property type="entry name" value="NAD(P)-binding Rossmann-like Domain"/>
    <property type="match status" value="1"/>
</dbReference>
<keyword evidence="15" id="KW-1185">Reference proteome</keyword>
<evidence type="ECO:0000256" key="5">
    <source>
        <dbReference type="ARBA" id="ARBA00022857"/>
    </source>
</evidence>
<dbReference type="Pfam" id="PF00107">
    <property type="entry name" value="ADH_zinc_N"/>
    <property type="match status" value="1"/>
</dbReference>
<keyword evidence="6" id="KW-0809">Transit peptide</keyword>
<comment type="caution">
    <text evidence="14">The sequence shown here is derived from an EMBL/GenBank/DDBJ whole genome shotgun (WGS) entry which is preliminary data.</text>
</comment>
<dbReference type="Gene3D" id="3.90.180.10">
    <property type="entry name" value="Medium-chain alcohol dehydrogenases, catalytic domain"/>
    <property type="match status" value="1"/>
</dbReference>
<feature type="domain" description="Enoyl reductase (ER)" evidence="13">
    <location>
        <begin position="17"/>
        <end position="373"/>
    </location>
</feature>
<proteinExistence type="inferred from homology"/>
<dbReference type="EMBL" id="BQKY01000004">
    <property type="protein sequence ID" value="GJN89364.1"/>
    <property type="molecule type" value="Genomic_DNA"/>
</dbReference>
<comment type="similarity">
    <text evidence="2">Belongs to the zinc-containing alcohol dehydrogenase family. Quinone oxidoreductase subfamily.</text>
</comment>
<dbReference type="Proteomes" id="UP001342314">
    <property type="component" value="Unassembled WGS sequence"/>
</dbReference>
<dbReference type="InterPro" id="IPR036291">
    <property type="entry name" value="NAD(P)-bd_dom_sf"/>
</dbReference>
<dbReference type="InterPro" id="IPR051034">
    <property type="entry name" value="Mito_Enoyl-ACP_Reductase"/>
</dbReference>
<organism evidence="14 15">
    <name type="scientific">Rhodotorula paludigena</name>
    <dbReference type="NCBI Taxonomy" id="86838"/>
    <lineage>
        <taxon>Eukaryota</taxon>
        <taxon>Fungi</taxon>
        <taxon>Dikarya</taxon>
        <taxon>Basidiomycota</taxon>
        <taxon>Pucciniomycotina</taxon>
        <taxon>Microbotryomycetes</taxon>
        <taxon>Sporidiobolales</taxon>
        <taxon>Sporidiobolaceae</taxon>
        <taxon>Rhodotorula</taxon>
    </lineage>
</organism>
<evidence type="ECO:0000256" key="4">
    <source>
        <dbReference type="ARBA" id="ARBA00022832"/>
    </source>
</evidence>
<evidence type="ECO:0000256" key="12">
    <source>
        <dbReference type="ARBA" id="ARBA00048843"/>
    </source>
</evidence>
<evidence type="ECO:0000256" key="10">
    <source>
        <dbReference type="ARBA" id="ARBA00023160"/>
    </source>
</evidence>
<evidence type="ECO:0000259" key="13">
    <source>
        <dbReference type="SMART" id="SM00829"/>
    </source>
</evidence>
<keyword evidence="5" id="KW-0521">NADP</keyword>
<evidence type="ECO:0000313" key="14">
    <source>
        <dbReference type="EMBL" id="GJN89364.1"/>
    </source>
</evidence>
<dbReference type="SMART" id="SM00829">
    <property type="entry name" value="PKS_ER"/>
    <property type="match status" value="1"/>
</dbReference>
<evidence type="ECO:0000256" key="9">
    <source>
        <dbReference type="ARBA" id="ARBA00023128"/>
    </source>
</evidence>
<dbReference type="PANTHER" id="PTHR43981">
    <property type="entry name" value="ENOYL-[ACYL-CARRIER-PROTEIN] REDUCTASE, MITOCHONDRIAL"/>
    <property type="match status" value="1"/>
</dbReference>
<evidence type="ECO:0000256" key="2">
    <source>
        <dbReference type="ARBA" id="ARBA00010371"/>
    </source>
</evidence>
<dbReference type="SUPFAM" id="SSF51735">
    <property type="entry name" value="NAD(P)-binding Rossmann-fold domains"/>
    <property type="match status" value="1"/>
</dbReference>
<comment type="subcellular location">
    <subcellularLocation>
        <location evidence="1">Mitochondrion</location>
    </subcellularLocation>
</comment>
<dbReference type="AlphaFoldDB" id="A0AAV5GFN7"/>
<evidence type="ECO:0000256" key="1">
    <source>
        <dbReference type="ARBA" id="ARBA00004173"/>
    </source>
</evidence>
<dbReference type="EC" id="1.3.1.104" evidence="11"/>
<evidence type="ECO:0000256" key="6">
    <source>
        <dbReference type="ARBA" id="ARBA00022946"/>
    </source>
</evidence>
<evidence type="ECO:0000313" key="15">
    <source>
        <dbReference type="Proteomes" id="UP001342314"/>
    </source>
</evidence>
<gene>
    <name evidence="14" type="ORF">Rhopal_002344-T1</name>
</gene>
<name>A0AAV5GFN7_9BASI</name>
<evidence type="ECO:0000256" key="11">
    <source>
        <dbReference type="ARBA" id="ARBA00038963"/>
    </source>
</evidence>
<reference evidence="14 15" key="1">
    <citation type="submission" date="2021-12" db="EMBL/GenBank/DDBJ databases">
        <title>High titer production of polyol ester of fatty acids by Rhodotorula paludigena BS15 towards product separation-free biomass refinery.</title>
        <authorList>
            <person name="Mano J."/>
            <person name="Ono H."/>
            <person name="Tanaka T."/>
            <person name="Naito K."/>
            <person name="Sushida H."/>
            <person name="Ike M."/>
            <person name="Tokuyasu K."/>
            <person name="Kitaoka M."/>
        </authorList>
    </citation>
    <scope>NUCLEOTIDE SEQUENCE [LARGE SCALE GENOMIC DNA]</scope>
    <source>
        <strain evidence="14 15">BS15</strain>
    </source>
</reference>
<accession>A0AAV5GFN7</accession>
<dbReference type="PANTHER" id="PTHR43981:SF2">
    <property type="entry name" value="ENOYL-[ACYL-CARRIER-PROTEIN] REDUCTASE, MITOCHONDRIAL"/>
    <property type="match status" value="1"/>
</dbReference>
<dbReference type="GO" id="GO:0005739">
    <property type="term" value="C:mitochondrion"/>
    <property type="evidence" value="ECO:0007669"/>
    <property type="project" value="UniProtKB-SubCell"/>
</dbReference>
<evidence type="ECO:0000256" key="3">
    <source>
        <dbReference type="ARBA" id="ARBA00022516"/>
    </source>
</evidence>
<keyword evidence="10" id="KW-0275">Fatty acid biosynthesis</keyword>
<keyword evidence="7" id="KW-0560">Oxidoreductase</keyword>
<keyword evidence="8" id="KW-0443">Lipid metabolism</keyword>
<dbReference type="Pfam" id="PF08240">
    <property type="entry name" value="ADH_N"/>
    <property type="match status" value="1"/>
</dbReference>
<dbReference type="InterPro" id="IPR011032">
    <property type="entry name" value="GroES-like_sf"/>
</dbReference>
<dbReference type="InterPro" id="IPR020843">
    <property type="entry name" value="ER"/>
</dbReference>
<dbReference type="GO" id="GO:0006633">
    <property type="term" value="P:fatty acid biosynthetic process"/>
    <property type="evidence" value="ECO:0007669"/>
    <property type="project" value="UniProtKB-KW"/>
</dbReference>
<dbReference type="FunFam" id="3.40.50.720:FF:000112">
    <property type="entry name" value="Enoyl-[acyl-carrier-protein] reductase 1, mitochondrial"/>
    <property type="match status" value="1"/>
</dbReference>
<keyword evidence="3" id="KW-0444">Lipid biosynthesis</keyword>
<keyword evidence="9" id="KW-0496">Mitochondrion</keyword>
<dbReference type="CDD" id="cd08290">
    <property type="entry name" value="ETR"/>
    <property type="match status" value="1"/>
</dbReference>
<dbReference type="SUPFAM" id="SSF50129">
    <property type="entry name" value="GroES-like"/>
    <property type="match status" value="1"/>
</dbReference>
<dbReference type="InterPro" id="IPR013154">
    <property type="entry name" value="ADH-like_N"/>
</dbReference>
<evidence type="ECO:0000256" key="7">
    <source>
        <dbReference type="ARBA" id="ARBA00023002"/>
    </source>
</evidence>
<dbReference type="InterPro" id="IPR013149">
    <property type="entry name" value="ADH-like_C"/>
</dbReference>
<comment type="catalytic activity">
    <reaction evidence="12">
        <text>a 2,3-saturated acyl-[ACP] + NADP(+) = a (2E)-enoyl-[ACP] + NADPH + H(+)</text>
        <dbReference type="Rhea" id="RHEA:22564"/>
        <dbReference type="Rhea" id="RHEA-COMP:9925"/>
        <dbReference type="Rhea" id="RHEA-COMP:9926"/>
        <dbReference type="ChEBI" id="CHEBI:15378"/>
        <dbReference type="ChEBI" id="CHEBI:57783"/>
        <dbReference type="ChEBI" id="CHEBI:58349"/>
        <dbReference type="ChEBI" id="CHEBI:78784"/>
        <dbReference type="ChEBI" id="CHEBI:78785"/>
        <dbReference type="EC" id="1.3.1.104"/>
    </reaction>
</comment>
<protein>
    <recommendedName>
        <fullName evidence="11">enoyl-[acyl-carrier-protein] reductase</fullName>
        <ecNumber evidence="11">1.3.1.104</ecNumber>
    </recommendedName>
</protein>
<sequence>MIFARRRARTVVFAEHGDPAKVLRAHRYRLPKLDKGQVRLRFELGAVNPADINVIQGVYPSKPQVREDIGPEPVSIMGNEGVATVEGFEEDGEVENKLKVGDRVVMGAPQLGTWQSHANIPFSSLIPLPASSPLSLRQAATLAINPPTAWRMLSDFVPLNPEEPARGGESKSRKKQWVIQNGANSAVGVAVIQLAREWGVGTINLVRDRPSIDELKQSLTALGADHVLTYDEFLSRDNNTRQKIKEWVGKDGELRLALNCVGGKETAEMAKLLAMDGRLVTYGGMAKTALALPPSLFIFKRLVSTGFWLSNWVQTHPSERQTMMQRLAALVHGGKLREPETEVVSLAGTDEEVAQVLRNVMTRVQEGRGKKVLLHWKDE</sequence>
<evidence type="ECO:0000256" key="8">
    <source>
        <dbReference type="ARBA" id="ARBA00023098"/>
    </source>
</evidence>